<gene>
    <name evidence="1" type="ORF">GPLA_3490</name>
</gene>
<dbReference type="Pfam" id="PF08889">
    <property type="entry name" value="WbqC"/>
    <property type="match status" value="1"/>
</dbReference>
<evidence type="ECO:0008006" key="3">
    <source>
        <dbReference type="Google" id="ProtNLM"/>
    </source>
</evidence>
<accession>K6YNU6</accession>
<dbReference type="Proteomes" id="UP000006322">
    <property type="component" value="Unassembled WGS sequence"/>
</dbReference>
<reference evidence="2" key="1">
    <citation type="journal article" date="2014" name="Environ. Microbiol.">
        <title>Comparative genomics of the marine bacterial genus Glaciecola reveals the high degree of genomic diversity and genomic characteristic for cold adaptation.</title>
        <authorList>
            <person name="Qin Q.L."/>
            <person name="Xie B.B."/>
            <person name="Yu Y."/>
            <person name="Shu Y.L."/>
            <person name="Rong J.C."/>
            <person name="Zhang Y.J."/>
            <person name="Zhao D.L."/>
            <person name="Chen X.L."/>
            <person name="Zhang X.Y."/>
            <person name="Chen B."/>
            <person name="Zhou B.C."/>
            <person name="Zhang Y.Z."/>
        </authorList>
    </citation>
    <scope>NUCLEOTIDE SEQUENCE [LARGE SCALE GENOMIC DNA]</scope>
    <source>
        <strain evidence="2">LMG 21857</strain>
    </source>
</reference>
<dbReference type="OrthoDB" id="3611744at2"/>
<evidence type="ECO:0000313" key="2">
    <source>
        <dbReference type="Proteomes" id="UP000006322"/>
    </source>
</evidence>
<organism evidence="1 2">
    <name type="scientific">Paraglaciecola polaris LMG 21857</name>
    <dbReference type="NCBI Taxonomy" id="1129793"/>
    <lineage>
        <taxon>Bacteria</taxon>
        <taxon>Pseudomonadati</taxon>
        <taxon>Pseudomonadota</taxon>
        <taxon>Gammaproteobacteria</taxon>
        <taxon>Alteromonadales</taxon>
        <taxon>Alteromonadaceae</taxon>
        <taxon>Paraglaciecola</taxon>
    </lineage>
</organism>
<comment type="caution">
    <text evidence="1">The sequence shown here is derived from an EMBL/GenBank/DDBJ whole genome shotgun (WGS) entry which is preliminary data.</text>
</comment>
<dbReference type="STRING" id="1129793.GPLA_3490"/>
<evidence type="ECO:0000313" key="1">
    <source>
        <dbReference type="EMBL" id="GAC34379.1"/>
    </source>
</evidence>
<sequence length="236" mass="27090">MQPYFFPYLGHFALIDAVDKWIVFDVSQYTPKSWMNRNRILHPNTGFNYVTLPLEKSSIKLRTCDVHVRDIDNVKATILGKISHYKKQAPFYWQVVNIIKRTFENAKSNKLVDINVSALDQTCQYLGLTFDWDICSELGLSFPQNMGPGDWAPFISEQLNASVYINPSNGMKLFNTADFEQKNIVLQALSFSPFEYETDSTSFVEDLSILDVMMWSSASTIRQKIKELSSIARISN</sequence>
<dbReference type="EMBL" id="BAER01000107">
    <property type="protein sequence ID" value="GAC34379.1"/>
    <property type="molecule type" value="Genomic_DNA"/>
</dbReference>
<dbReference type="AlphaFoldDB" id="K6YNU6"/>
<keyword evidence="2" id="KW-1185">Reference proteome</keyword>
<proteinExistence type="predicted"/>
<protein>
    <recommendedName>
        <fullName evidence="3">WbqC-like protein</fullName>
    </recommendedName>
</protein>
<name>K6YNU6_9ALTE</name>
<dbReference type="InterPro" id="IPR014985">
    <property type="entry name" value="WbqC"/>
</dbReference>